<gene>
    <name evidence="2" type="ORF">CHLRE_03g157475v5</name>
</gene>
<dbReference type="AlphaFoldDB" id="A0A2K3DW49"/>
<dbReference type="EMBL" id="CM008964">
    <property type="protein sequence ID" value="PNW84757.1"/>
    <property type="molecule type" value="Genomic_DNA"/>
</dbReference>
<organism evidence="2 3">
    <name type="scientific">Chlamydomonas reinhardtii</name>
    <name type="common">Chlamydomonas smithii</name>
    <dbReference type="NCBI Taxonomy" id="3055"/>
    <lineage>
        <taxon>Eukaryota</taxon>
        <taxon>Viridiplantae</taxon>
        <taxon>Chlorophyta</taxon>
        <taxon>core chlorophytes</taxon>
        <taxon>Chlorophyceae</taxon>
        <taxon>CS clade</taxon>
        <taxon>Chlamydomonadales</taxon>
        <taxon>Chlamydomonadaceae</taxon>
        <taxon>Chlamydomonas</taxon>
    </lineage>
</organism>
<evidence type="ECO:0000256" key="1">
    <source>
        <dbReference type="SAM" id="MobiDB-lite"/>
    </source>
</evidence>
<dbReference type="GeneID" id="5723041"/>
<dbReference type="InParanoid" id="A0A2K3DW49"/>
<accession>A0A2K3DW49</accession>
<sequence>MFALWAKQPRSHAPQLVHFCDRPLPQLWAPDPRATLLRLGAPRLLFGQAQHLVTDLVIYESQQQLPQPGFQRNPPALLVDVRRSLKERMQRPPEDAKACSNGTFIAFFVTAGHKTAAKQLAGGGLARALFYSDEWRCGPSARRLPHQGHAGACAVLESAADLGAPRLTCSCRNLSDLASIAHGCLHTQCAQLVTLPQPGPAPPVHVLMPRGSQTPRSAILPGDYFWLQDHTFVACAAQTSSIRCTRSGCGAECQHVKQVEEVFGKQLPPAALGSRHKPPNEEPGPASEQAGVIAVAAATAAAEPPAEVASPPPPSVRYPFPCGAGTADAMAAGEVGVASARLRAMELQASAARGSSSDGGSCSSVGGSGGGGRSFWGLVGQQLTWCRHYQPGAAARMAVPTRRGYFAAGLSLRTAQTRLARCGRSSTSSLRAVAVRAVSCHMAEQRTACLATAAAPSSACATYKGMQHSSCAV</sequence>
<dbReference type="Proteomes" id="UP000006906">
    <property type="component" value="Chromosome 3"/>
</dbReference>
<protein>
    <submittedName>
        <fullName evidence="2">Uncharacterized protein</fullName>
    </submittedName>
</protein>
<proteinExistence type="predicted"/>
<evidence type="ECO:0000313" key="3">
    <source>
        <dbReference type="Proteomes" id="UP000006906"/>
    </source>
</evidence>
<dbReference type="KEGG" id="cre:CHLRE_03g157475v5"/>
<reference evidence="2 3" key="1">
    <citation type="journal article" date="2007" name="Science">
        <title>The Chlamydomonas genome reveals the evolution of key animal and plant functions.</title>
        <authorList>
            <person name="Merchant S.S."/>
            <person name="Prochnik S.E."/>
            <person name="Vallon O."/>
            <person name="Harris E.H."/>
            <person name="Karpowicz S.J."/>
            <person name="Witman G.B."/>
            <person name="Terry A."/>
            <person name="Salamov A."/>
            <person name="Fritz-Laylin L.K."/>
            <person name="Marechal-Drouard L."/>
            <person name="Marshall W.F."/>
            <person name="Qu L.H."/>
            <person name="Nelson D.R."/>
            <person name="Sanderfoot A.A."/>
            <person name="Spalding M.H."/>
            <person name="Kapitonov V.V."/>
            <person name="Ren Q."/>
            <person name="Ferris P."/>
            <person name="Lindquist E."/>
            <person name="Shapiro H."/>
            <person name="Lucas S.M."/>
            <person name="Grimwood J."/>
            <person name="Schmutz J."/>
            <person name="Cardol P."/>
            <person name="Cerutti H."/>
            <person name="Chanfreau G."/>
            <person name="Chen C.L."/>
            <person name="Cognat V."/>
            <person name="Croft M.T."/>
            <person name="Dent R."/>
            <person name="Dutcher S."/>
            <person name="Fernandez E."/>
            <person name="Fukuzawa H."/>
            <person name="Gonzalez-Ballester D."/>
            <person name="Gonzalez-Halphen D."/>
            <person name="Hallmann A."/>
            <person name="Hanikenne M."/>
            <person name="Hippler M."/>
            <person name="Inwood W."/>
            <person name="Jabbari K."/>
            <person name="Kalanon M."/>
            <person name="Kuras R."/>
            <person name="Lefebvre P.A."/>
            <person name="Lemaire S.D."/>
            <person name="Lobanov A.V."/>
            <person name="Lohr M."/>
            <person name="Manuell A."/>
            <person name="Meier I."/>
            <person name="Mets L."/>
            <person name="Mittag M."/>
            <person name="Mittelmeier T."/>
            <person name="Moroney J.V."/>
            <person name="Moseley J."/>
            <person name="Napoli C."/>
            <person name="Nedelcu A.M."/>
            <person name="Niyogi K."/>
            <person name="Novoselov S.V."/>
            <person name="Paulsen I.T."/>
            <person name="Pazour G."/>
            <person name="Purton S."/>
            <person name="Ral J.P."/>
            <person name="Riano-Pachon D.M."/>
            <person name="Riekhof W."/>
            <person name="Rymarquis L."/>
            <person name="Schroda M."/>
            <person name="Stern D."/>
            <person name="Umen J."/>
            <person name="Willows R."/>
            <person name="Wilson N."/>
            <person name="Zimmer S.L."/>
            <person name="Allmer J."/>
            <person name="Balk J."/>
            <person name="Bisova K."/>
            <person name="Chen C.J."/>
            <person name="Elias M."/>
            <person name="Gendler K."/>
            <person name="Hauser C."/>
            <person name="Lamb M.R."/>
            <person name="Ledford H."/>
            <person name="Long J.C."/>
            <person name="Minagawa J."/>
            <person name="Page M.D."/>
            <person name="Pan J."/>
            <person name="Pootakham W."/>
            <person name="Roje S."/>
            <person name="Rose A."/>
            <person name="Stahlberg E."/>
            <person name="Terauchi A.M."/>
            <person name="Yang P."/>
            <person name="Ball S."/>
            <person name="Bowler C."/>
            <person name="Dieckmann C.L."/>
            <person name="Gladyshev V.N."/>
            <person name="Green P."/>
            <person name="Jorgensen R."/>
            <person name="Mayfield S."/>
            <person name="Mueller-Roeber B."/>
            <person name="Rajamani S."/>
            <person name="Sayre R.T."/>
            <person name="Brokstein P."/>
            <person name="Dubchak I."/>
            <person name="Goodstein D."/>
            <person name="Hornick L."/>
            <person name="Huang Y.W."/>
            <person name="Jhaveri J."/>
            <person name="Luo Y."/>
            <person name="Martinez D."/>
            <person name="Ngau W.C."/>
            <person name="Otillar B."/>
            <person name="Poliakov A."/>
            <person name="Porter A."/>
            <person name="Szajkowski L."/>
            <person name="Werner G."/>
            <person name="Zhou K."/>
            <person name="Grigoriev I.V."/>
            <person name="Rokhsar D.S."/>
            <person name="Grossman A.R."/>
        </authorList>
    </citation>
    <scope>NUCLEOTIDE SEQUENCE [LARGE SCALE GENOMIC DNA]</scope>
    <source>
        <strain evidence="3">CC-503</strain>
    </source>
</reference>
<dbReference type="ExpressionAtlas" id="A0A2K3DW49">
    <property type="expression patterns" value="baseline and differential"/>
</dbReference>
<dbReference type="Gramene" id="PNW84757">
    <property type="protein sequence ID" value="PNW84757"/>
    <property type="gene ID" value="CHLRE_03g157475v5"/>
</dbReference>
<dbReference type="RefSeq" id="XP_042925757.1">
    <property type="nucleotide sequence ID" value="XM_043060628.1"/>
</dbReference>
<name>A0A2K3DW49_CHLRE</name>
<evidence type="ECO:0000313" key="2">
    <source>
        <dbReference type="EMBL" id="PNW84757.1"/>
    </source>
</evidence>
<keyword evidence="3" id="KW-1185">Reference proteome</keyword>
<feature type="region of interest" description="Disordered" evidence="1">
    <location>
        <begin position="269"/>
        <end position="288"/>
    </location>
</feature>